<dbReference type="RefSeq" id="WP_014704882.1">
    <property type="nucleotide sequence ID" value="NC_017856.1"/>
</dbReference>
<dbReference type="Pfam" id="PF07559">
    <property type="entry name" value="FlgE_D2"/>
    <property type="match status" value="1"/>
</dbReference>
<dbReference type="Pfam" id="PF22692">
    <property type="entry name" value="LlgE_F_G_D1"/>
    <property type="match status" value="1"/>
</dbReference>
<feature type="domain" description="Flagellar hook protein FlgE D2" evidence="8">
    <location>
        <begin position="169"/>
        <end position="312"/>
    </location>
</feature>
<feature type="domain" description="Flagellar basal-body/hook protein C-terminal" evidence="7">
    <location>
        <begin position="385"/>
        <end position="430"/>
    </location>
</feature>
<accession>I1YKM0</accession>
<dbReference type="InterPro" id="IPR053967">
    <property type="entry name" value="LlgE_F_G-like_D1"/>
</dbReference>
<comment type="similarity">
    <text evidence="2 5">Belongs to the flagella basal body rod proteins family.</text>
</comment>
<keyword evidence="10" id="KW-0969">Cilium</keyword>
<dbReference type="SUPFAM" id="SSF117143">
    <property type="entry name" value="Flagellar hook protein flgE"/>
    <property type="match status" value="1"/>
</dbReference>
<evidence type="ECO:0000259" key="9">
    <source>
        <dbReference type="Pfam" id="PF22692"/>
    </source>
</evidence>
<dbReference type="PATRIC" id="fig|754477.3.peg.2296"/>
<dbReference type="PANTHER" id="PTHR30435">
    <property type="entry name" value="FLAGELLAR PROTEIN"/>
    <property type="match status" value="1"/>
</dbReference>
<feature type="domain" description="Flagellar basal body rod protein N-terminal" evidence="6">
    <location>
        <begin position="3"/>
        <end position="33"/>
    </location>
</feature>
<dbReference type="InterPro" id="IPR001444">
    <property type="entry name" value="Flag_bb_rod_N"/>
</dbReference>
<name>I1YKM0_METFJ</name>
<dbReference type="HOGENOM" id="CLU_013687_2_0_6"/>
<feature type="domain" description="Flagellar hook protein FlgE/F/G-like D1" evidence="9">
    <location>
        <begin position="87"/>
        <end position="139"/>
    </location>
</feature>
<evidence type="ECO:0000259" key="6">
    <source>
        <dbReference type="Pfam" id="PF00460"/>
    </source>
</evidence>
<evidence type="ECO:0000259" key="8">
    <source>
        <dbReference type="Pfam" id="PF07559"/>
    </source>
</evidence>
<dbReference type="STRING" id="754477.Q7C_2329"/>
<keyword evidence="10" id="KW-0966">Cell projection</keyword>
<dbReference type="KEGG" id="mec:Q7C_2329"/>
<reference evidence="10 11" key="1">
    <citation type="journal article" date="2012" name="J. Bacteriol.">
        <title>Complete genome sequences of Methylophaga sp. strain JAM1 and Methylophaga sp. strain JAM7.</title>
        <authorList>
            <person name="Villeneuve C."/>
            <person name="Martineau C."/>
            <person name="Mauffrey F."/>
            <person name="Villemur R."/>
        </authorList>
    </citation>
    <scope>NUCLEOTIDE SEQUENCE [LARGE SCALE GENOMIC DNA]</scope>
    <source>
        <strain evidence="10 11">JAM7</strain>
    </source>
</reference>
<sequence length="431" mass="45095">MSFNTALTGLNAATADLNVKSNNIANVNTIGFKGSRAEFGDVYSLSTFGNSQTAIGSGTVLNNVAQQFNAGNLELTTNSLDLAIGGSGQGFFALAPNLQDNNVLYSRAGAFIVNREGFITNSSGQYLLGFPVNNDGSVTSTALSSSNPVRLPASAGSPQATTDVELATNLPSTATGIDPLVTPIDPNDPLTYTNSTSTTIYDSLGNENNLTYYYQKTNVPNEWNVQVYINDPPGTPTLLEFDDGVGGTVNTKTLTFDPATGGQLDAGVSPTETYTHTGLSSGAVDLEFVLDFSGTTQNSGAFTVLDTDQNGFATGRLTGLDINENGLVQAEYSNGQTVSIAKIVLADFPNPQGLKQIGNTAWEATQDSGEVRIGEAGTGSFGQIQSGALETSNVDLTKELVGLITAQRNFQANSKSIETNNAITQTIINLR</sequence>
<dbReference type="GO" id="GO:0005829">
    <property type="term" value="C:cytosol"/>
    <property type="evidence" value="ECO:0007669"/>
    <property type="project" value="TreeGrafter"/>
</dbReference>
<evidence type="ECO:0000256" key="1">
    <source>
        <dbReference type="ARBA" id="ARBA00004117"/>
    </source>
</evidence>
<gene>
    <name evidence="10" type="ordered locus">Q7C_2329</name>
</gene>
<comment type="subcellular location">
    <subcellularLocation>
        <location evidence="1 5">Bacterial flagellum basal body</location>
    </subcellularLocation>
</comment>
<evidence type="ECO:0000256" key="3">
    <source>
        <dbReference type="ARBA" id="ARBA00019015"/>
    </source>
</evidence>
<comment type="function">
    <text evidence="5">A flexible structure which links the flagellar filament to the drive apparatus in the basal body.</text>
</comment>
<dbReference type="PANTHER" id="PTHR30435:SF1">
    <property type="entry name" value="FLAGELLAR HOOK PROTEIN FLGE"/>
    <property type="match status" value="1"/>
</dbReference>
<dbReference type="InterPro" id="IPR011491">
    <property type="entry name" value="FlgE_D2"/>
</dbReference>
<dbReference type="InterPro" id="IPR037058">
    <property type="entry name" value="Falgellar_hook_FlgE_sf"/>
</dbReference>
<dbReference type="Pfam" id="PF06429">
    <property type="entry name" value="Flg_bbr_C"/>
    <property type="match status" value="1"/>
</dbReference>
<protein>
    <recommendedName>
        <fullName evidence="3 5">Flagellar hook protein FlgE</fullName>
    </recommendedName>
</protein>
<organism evidence="10 11">
    <name type="scientific">Methylophaga frappieri (strain ATCC BAA-2434 / DSM 25690 / JAM7)</name>
    <dbReference type="NCBI Taxonomy" id="754477"/>
    <lineage>
        <taxon>Bacteria</taxon>
        <taxon>Pseudomonadati</taxon>
        <taxon>Pseudomonadota</taxon>
        <taxon>Gammaproteobacteria</taxon>
        <taxon>Thiotrichales</taxon>
        <taxon>Piscirickettsiaceae</taxon>
        <taxon>Methylophaga</taxon>
    </lineage>
</organism>
<proteinExistence type="inferred from homology"/>
<dbReference type="Pfam" id="PF00460">
    <property type="entry name" value="Flg_bb_rod"/>
    <property type="match status" value="1"/>
</dbReference>
<evidence type="ECO:0000256" key="2">
    <source>
        <dbReference type="ARBA" id="ARBA00009677"/>
    </source>
</evidence>
<dbReference type="OrthoDB" id="8578401at2"/>
<dbReference type="NCBIfam" id="TIGR03506">
    <property type="entry name" value="FlgEFG_subfam"/>
    <property type="match status" value="1"/>
</dbReference>
<dbReference type="InterPro" id="IPR020013">
    <property type="entry name" value="Flagellar_FlgE/F/G"/>
</dbReference>
<keyword evidence="11" id="KW-1185">Reference proteome</keyword>
<keyword evidence="10" id="KW-0282">Flagellum</keyword>
<dbReference type="eggNOG" id="COG1749">
    <property type="taxonomic scope" value="Bacteria"/>
</dbReference>
<dbReference type="InterPro" id="IPR037925">
    <property type="entry name" value="FlgE/F/G-like"/>
</dbReference>
<evidence type="ECO:0000313" key="10">
    <source>
        <dbReference type="EMBL" id="AFJ03463.1"/>
    </source>
</evidence>
<evidence type="ECO:0000256" key="5">
    <source>
        <dbReference type="RuleBase" id="RU362116"/>
    </source>
</evidence>
<dbReference type="EMBL" id="CP003380">
    <property type="protein sequence ID" value="AFJ03463.1"/>
    <property type="molecule type" value="Genomic_DNA"/>
</dbReference>
<dbReference type="GO" id="GO:0071978">
    <property type="term" value="P:bacterial-type flagellum-dependent swarming motility"/>
    <property type="evidence" value="ECO:0007669"/>
    <property type="project" value="TreeGrafter"/>
</dbReference>
<dbReference type="GO" id="GO:0009425">
    <property type="term" value="C:bacterial-type flagellum basal body"/>
    <property type="evidence" value="ECO:0007669"/>
    <property type="project" value="UniProtKB-SubCell"/>
</dbReference>
<dbReference type="GO" id="GO:0009424">
    <property type="term" value="C:bacterial-type flagellum hook"/>
    <property type="evidence" value="ECO:0007669"/>
    <property type="project" value="TreeGrafter"/>
</dbReference>
<dbReference type="InterPro" id="IPR010930">
    <property type="entry name" value="Flg_bb/hook_C_dom"/>
</dbReference>
<dbReference type="Gene3D" id="2.60.98.20">
    <property type="entry name" value="Flagellar hook protein FlgE"/>
    <property type="match status" value="1"/>
</dbReference>
<evidence type="ECO:0000256" key="4">
    <source>
        <dbReference type="ARBA" id="ARBA00023143"/>
    </source>
</evidence>
<keyword evidence="4 5" id="KW-0975">Bacterial flagellum</keyword>
<evidence type="ECO:0000313" key="11">
    <source>
        <dbReference type="Proteomes" id="UP000009145"/>
    </source>
</evidence>
<dbReference type="AlphaFoldDB" id="I1YKM0"/>
<dbReference type="Proteomes" id="UP000009145">
    <property type="component" value="Chromosome"/>
</dbReference>
<evidence type="ECO:0000259" key="7">
    <source>
        <dbReference type="Pfam" id="PF06429"/>
    </source>
</evidence>
<dbReference type="NCBIfam" id="NF004238">
    <property type="entry name" value="PRK05682.1-1"/>
    <property type="match status" value="1"/>
</dbReference>